<proteinExistence type="predicted"/>
<dbReference type="RefSeq" id="WP_248475277.1">
    <property type="nucleotide sequence ID" value="NZ_JALPRF010000001.1"/>
</dbReference>
<sequence length="88" mass="10005">MLICKPKHAQPCFFYRSSADQQALNTFLVHYGGSQATFEPTGKPLFATDRKGQSVPIFVMPGLWVRCLDKAQFTAVPDHIFRQQFELV</sequence>
<name>A0ABT0HE59_9BACT</name>
<reference evidence="1 2" key="1">
    <citation type="submission" date="2022-04" db="EMBL/GenBank/DDBJ databases">
        <title>Spirosoma sp. strain RP8 genome sequencing and assembly.</title>
        <authorList>
            <person name="Jung Y."/>
        </authorList>
    </citation>
    <scope>NUCLEOTIDE SEQUENCE [LARGE SCALE GENOMIC DNA]</scope>
    <source>
        <strain evidence="1 2">RP8</strain>
    </source>
</reference>
<evidence type="ECO:0000313" key="1">
    <source>
        <dbReference type="EMBL" id="MCK8490441.1"/>
    </source>
</evidence>
<dbReference type="Proteomes" id="UP001202180">
    <property type="component" value="Unassembled WGS sequence"/>
</dbReference>
<gene>
    <name evidence="1" type="ORF">M0L20_01180</name>
</gene>
<comment type="caution">
    <text evidence="1">The sequence shown here is derived from an EMBL/GenBank/DDBJ whole genome shotgun (WGS) entry which is preliminary data.</text>
</comment>
<keyword evidence="2" id="KW-1185">Reference proteome</keyword>
<evidence type="ECO:0000313" key="2">
    <source>
        <dbReference type="Proteomes" id="UP001202180"/>
    </source>
</evidence>
<protein>
    <submittedName>
        <fullName evidence="1">Uncharacterized protein</fullName>
    </submittedName>
</protein>
<organism evidence="1 2">
    <name type="scientific">Spirosoma liriopis</name>
    <dbReference type="NCBI Taxonomy" id="2937440"/>
    <lineage>
        <taxon>Bacteria</taxon>
        <taxon>Pseudomonadati</taxon>
        <taxon>Bacteroidota</taxon>
        <taxon>Cytophagia</taxon>
        <taxon>Cytophagales</taxon>
        <taxon>Cytophagaceae</taxon>
        <taxon>Spirosoma</taxon>
    </lineage>
</organism>
<dbReference type="EMBL" id="JALPRF010000001">
    <property type="protein sequence ID" value="MCK8490441.1"/>
    <property type="molecule type" value="Genomic_DNA"/>
</dbReference>
<accession>A0ABT0HE59</accession>